<reference evidence="2 3" key="1">
    <citation type="journal article" date="2004" name="Nucleic Acids Res.">
        <title>The genome sequence of Bacillus cereus ATCC 10987 reveals metabolic adaptations and a large plasmid related to Bacillus anthracis pXO1.</title>
        <authorList>
            <person name="Rasko D.A."/>
            <person name="Ravel J."/>
            <person name="Okstad O.A."/>
            <person name="Helgason E."/>
            <person name="Cer R.Z."/>
            <person name="Jiang L."/>
            <person name="Shores K.A."/>
            <person name="Fouts D.E."/>
            <person name="Tourasse N.J."/>
            <person name="Angiuoli S.V."/>
            <person name="Kolonay J."/>
            <person name="Nelson W.C."/>
            <person name="Kolsto A.-B."/>
            <person name="Fraser C.M."/>
            <person name="Read T.D."/>
        </authorList>
    </citation>
    <scope>NUCLEOTIDE SEQUENCE [LARGE SCALE GENOMIC DNA]</scope>
    <source>
        <strain evidence="3">ATCC 10987 / NRS 248</strain>
    </source>
</reference>
<dbReference type="AlphaFoldDB" id="Q72ZP4"/>
<gene>
    <name evidence="2" type="ordered locus">BCE_4624</name>
</gene>
<keyword evidence="1" id="KW-0472">Membrane</keyword>
<keyword evidence="1" id="KW-1133">Transmembrane helix</keyword>
<dbReference type="DNASU" id="2747831"/>
<dbReference type="HOGENOM" id="CLU_2663216_0_0_9"/>
<dbReference type="Proteomes" id="UP000002527">
    <property type="component" value="Chromosome"/>
</dbReference>
<proteinExistence type="predicted"/>
<sequence>MLVQKNEAFLWLHFYLISNFIVVIMQMFILVMYYLIIVDHSFVELNEQVNPLFSFLLFVFHSDLSFFPVLVQLIF</sequence>
<keyword evidence="1" id="KW-0812">Transmembrane</keyword>
<accession>Q72ZP4</accession>
<protein>
    <submittedName>
        <fullName evidence="2">Uncharacterized protein</fullName>
    </submittedName>
</protein>
<evidence type="ECO:0000313" key="3">
    <source>
        <dbReference type="Proteomes" id="UP000002527"/>
    </source>
</evidence>
<feature type="transmembrane region" description="Helical" evidence="1">
    <location>
        <begin position="52"/>
        <end position="74"/>
    </location>
</feature>
<dbReference type="KEGG" id="bca:BCE_4624"/>
<dbReference type="EMBL" id="AE017194">
    <property type="protein sequence ID" value="AAS43525.1"/>
    <property type="molecule type" value="Genomic_DNA"/>
</dbReference>
<organism evidence="2 3">
    <name type="scientific">Bacillus cereus (strain ATCC 10987 / NRS 248)</name>
    <dbReference type="NCBI Taxonomy" id="222523"/>
    <lineage>
        <taxon>Bacteria</taxon>
        <taxon>Bacillati</taxon>
        <taxon>Bacillota</taxon>
        <taxon>Bacilli</taxon>
        <taxon>Bacillales</taxon>
        <taxon>Bacillaceae</taxon>
        <taxon>Bacillus</taxon>
        <taxon>Bacillus cereus group</taxon>
    </lineage>
</organism>
<feature type="transmembrane region" description="Helical" evidence="1">
    <location>
        <begin position="12"/>
        <end position="37"/>
    </location>
</feature>
<evidence type="ECO:0000313" key="2">
    <source>
        <dbReference type="EMBL" id="AAS43525.1"/>
    </source>
</evidence>
<evidence type="ECO:0000256" key="1">
    <source>
        <dbReference type="SAM" id="Phobius"/>
    </source>
</evidence>
<name>Q72ZP4_BACC1</name>